<feature type="binding site" description="axial binding residue" evidence="8">
    <location>
        <position position="483"/>
    </location>
    <ligand>
        <name>heme</name>
        <dbReference type="ChEBI" id="CHEBI:30413"/>
    </ligand>
    <ligandPart>
        <name>Fe</name>
        <dbReference type="ChEBI" id="CHEBI:18248"/>
    </ligandPart>
</feature>
<evidence type="ECO:0000256" key="5">
    <source>
        <dbReference type="ARBA" id="ARBA00023002"/>
    </source>
</evidence>
<organism evidence="10 11">
    <name type="scientific">Zootermopsis nevadensis</name>
    <name type="common">Dampwood termite</name>
    <dbReference type="NCBI Taxonomy" id="136037"/>
    <lineage>
        <taxon>Eukaryota</taxon>
        <taxon>Metazoa</taxon>
        <taxon>Ecdysozoa</taxon>
        <taxon>Arthropoda</taxon>
        <taxon>Hexapoda</taxon>
        <taxon>Insecta</taxon>
        <taxon>Pterygota</taxon>
        <taxon>Neoptera</taxon>
        <taxon>Polyneoptera</taxon>
        <taxon>Dictyoptera</taxon>
        <taxon>Blattodea</taxon>
        <taxon>Blattoidea</taxon>
        <taxon>Termitoidae</taxon>
        <taxon>Termopsidae</taxon>
        <taxon>Zootermopsis</taxon>
    </lineage>
</organism>
<dbReference type="InterPro" id="IPR001128">
    <property type="entry name" value="Cyt_P450"/>
</dbReference>
<evidence type="ECO:0000256" key="2">
    <source>
        <dbReference type="ARBA" id="ARBA00010617"/>
    </source>
</evidence>
<dbReference type="STRING" id="136037.A0A067R674"/>
<keyword evidence="3 8" id="KW-0349">Heme</keyword>
<proteinExistence type="inferred from homology"/>
<dbReference type="InterPro" id="IPR002401">
    <property type="entry name" value="Cyt_P450_E_grp-I"/>
</dbReference>
<evidence type="ECO:0000256" key="6">
    <source>
        <dbReference type="ARBA" id="ARBA00023004"/>
    </source>
</evidence>
<dbReference type="OMA" id="FSAICMK"/>
<evidence type="ECO:0000256" key="8">
    <source>
        <dbReference type="PIRSR" id="PIRSR602401-1"/>
    </source>
</evidence>
<dbReference type="GO" id="GO:0020037">
    <property type="term" value="F:heme binding"/>
    <property type="evidence" value="ECO:0007669"/>
    <property type="project" value="InterPro"/>
</dbReference>
<evidence type="ECO:0000256" key="4">
    <source>
        <dbReference type="ARBA" id="ARBA00022723"/>
    </source>
</evidence>
<dbReference type="InterPro" id="IPR036396">
    <property type="entry name" value="Cyt_P450_sf"/>
</dbReference>
<dbReference type="AlphaFoldDB" id="A0A067R674"/>
<dbReference type="FunCoup" id="A0A067R674">
    <property type="interactions" value="14"/>
</dbReference>
<comment type="similarity">
    <text evidence="2 9">Belongs to the cytochrome P450 family.</text>
</comment>
<keyword evidence="5 9" id="KW-0560">Oxidoreductase</keyword>
<dbReference type="PANTHER" id="PTHR24279">
    <property type="entry name" value="CYTOCHROME P450"/>
    <property type="match status" value="1"/>
</dbReference>
<name>A0A067R674_ZOONE</name>
<dbReference type="eggNOG" id="KOG0159">
    <property type="taxonomic scope" value="Eukaryota"/>
</dbReference>
<accession>A0A067R674</accession>
<dbReference type="InterPro" id="IPR017972">
    <property type="entry name" value="Cyt_P450_CS"/>
</dbReference>
<sequence length="540" mass="62079">MVVPRKLLNEVRMKTRLFICPSGQRPHTTSLQPTAVAVLETELEDIRGAKPYSKVPGPRELPLVGNAWRFLPYIGHFSIEKLDVVMWSLYKDYGKVVKVGGLIGHPDLVFVFDGDYIENVFRREEVQPHRPSMPSLRYYKQHLRKDFFGETPGLIGIHGPQWDEFRSKVQQVMLHSGAARKYVGPLNEVASDFMTRIHILRDEKNELPEDFLGEIYKWALESIGSVALDTRLGCLNSEISSDSETRRIIQSIHTFFVNVAEVELRTPFWRVFSTPTWKKYIGALDVFRELCMKYITEAVDRLSQEGTGTDEEMSIIEKIIKKTSDPKIAAVLALDLLLVGVDTTSISVSSSLYQLAKNPEKQDKLYRELETVLPTPETPVDVKCLDKLTYLKACIKETLRMYPVIIGNGRSLQSDAVIGGYRIPKGTHIIFPHLVVSNIEENFPAPDRFLPERWLKSDQCPLTAGSKIHPFVSLPFGFGRRTCIGRRFAEAELHILLAKIFRKYRVEYHYEDFRYKICPTYIPENPLKFRLIERHDLRHN</sequence>
<dbReference type="PANTHER" id="PTHR24279:SF120">
    <property type="entry name" value="CYTOCHROME P450"/>
    <property type="match status" value="1"/>
</dbReference>
<keyword evidence="11" id="KW-1185">Reference proteome</keyword>
<dbReference type="Pfam" id="PF00067">
    <property type="entry name" value="p450"/>
    <property type="match status" value="1"/>
</dbReference>
<evidence type="ECO:0000256" key="3">
    <source>
        <dbReference type="ARBA" id="ARBA00022617"/>
    </source>
</evidence>
<dbReference type="SUPFAM" id="SSF48264">
    <property type="entry name" value="Cytochrome P450"/>
    <property type="match status" value="1"/>
</dbReference>
<dbReference type="Gene3D" id="1.10.630.10">
    <property type="entry name" value="Cytochrome P450"/>
    <property type="match status" value="1"/>
</dbReference>
<comment type="cofactor">
    <cofactor evidence="1 8">
        <name>heme</name>
        <dbReference type="ChEBI" id="CHEBI:30413"/>
    </cofactor>
</comment>
<dbReference type="EMBL" id="KK852927">
    <property type="protein sequence ID" value="KDR13690.1"/>
    <property type="molecule type" value="Genomic_DNA"/>
</dbReference>
<dbReference type="GO" id="GO:0016705">
    <property type="term" value="F:oxidoreductase activity, acting on paired donors, with incorporation or reduction of molecular oxygen"/>
    <property type="evidence" value="ECO:0007669"/>
    <property type="project" value="InterPro"/>
</dbReference>
<dbReference type="PRINTS" id="PR00463">
    <property type="entry name" value="EP450I"/>
</dbReference>
<dbReference type="FunFam" id="1.10.630.10:FF:000006">
    <property type="entry name" value="Cytochrome P450 302a1, mitochondrial"/>
    <property type="match status" value="1"/>
</dbReference>
<protein>
    <submittedName>
        <fullName evidence="10">Putative cytochrome P450 49a1</fullName>
    </submittedName>
</protein>
<keyword evidence="4 8" id="KW-0479">Metal-binding</keyword>
<evidence type="ECO:0000256" key="7">
    <source>
        <dbReference type="ARBA" id="ARBA00023033"/>
    </source>
</evidence>
<keyword evidence="6 8" id="KW-0408">Iron</keyword>
<dbReference type="GO" id="GO:0005506">
    <property type="term" value="F:iron ion binding"/>
    <property type="evidence" value="ECO:0007669"/>
    <property type="project" value="InterPro"/>
</dbReference>
<dbReference type="Proteomes" id="UP000027135">
    <property type="component" value="Unassembled WGS sequence"/>
</dbReference>
<reference evidence="10 11" key="1">
    <citation type="journal article" date="2014" name="Nat. Commun.">
        <title>Molecular traces of alternative social organization in a termite genome.</title>
        <authorList>
            <person name="Terrapon N."/>
            <person name="Li C."/>
            <person name="Robertson H.M."/>
            <person name="Ji L."/>
            <person name="Meng X."/>
            <person name="Booth W."/>
            <person name="Chen Z."/>
            <person name="Childers C.P."/>
            <person name="Glastad K.M."/>
            <person name="Gokhale K."/>
            <person name="Gowin J."/>
            <person name="Gronenberg W."/>
            <person name="Hermansen R.A."/>
            <person name="Hu H."/>
            <person name="Hunt B.G."/>
            <person name="Huylmans A.K."/>
            <person name="Khalil S.M."/>
            <person name="Mitchell R.D."/>
            <person name="Munoz-Torres M.C."/>
            <person name="Mustard J.A."/>
            <person name="Pan H."/>
            <person name="Reese J.T."/>
            <person name="Scharf M.E."/>
            <person name="Sun F."/>
            <person name="Vogel H."/>
            <person name="Xiao J."/>
            <person name="Yang W."/>
            <person name="Yang Z."/>
            <person name="Yang Z."/>
            <person name="Zhou J."/>
            <person name="Zhu J."/>
            <person name="Brent C.S."/>
            <person name="Elsik C.G."/>
            <person name="Goodisman M.A."/>
            <person name="Liberles D.A."/>
            <person name="Roe R.M."/>
            <person name="Vargo E.L."/>
            <person name="Vilcinskas A."/>
            <person name="Wang J."/>
            <person name="Bornberg-Bauer E."/>
            <person name="Korb J."/>
            <person name="Zhang G."/>
            <person name="Liebig J."/>
        </authorList>
    </citation>
    <scope>NUCLEOTIDE SEQUENCE [LARGE SCALE GENOMIC DNA]</scope>
    <source>
        <tissue evidence="10">Whole organism</tissue>
    </source>
</reference>
<dbReference type="InParanoid" id="A0A067R674"/>
<keyword evidence="7 9" id="KW-0503">Monooxygenase</keyword>
<dbReference type="GO" id="GO:0004497">
    <property type="term" value="F:monooxygenase activity"/>
    <property type="evidence" value="ECO:0007669"/>
    <property type="project" value="UniProtKB-KW"/>
</dbReference>
<dbReference type="InterPro" id="IPR050479">
    <property type="entry name" value="CYP11_CYP27_families"/>
</dbReference>
<evidence type="ECO:0000256" key="9">
    <source>
        <dbReference type="RuleBase" id="RU000461"/>
    </source>
</evidence>
<gene>
    <name evidence="10" type="ORF">L798_12336</name>
</gene>
<dbReference type="CDD" id="cd11054">
    <property type="entry name" value="CYP24A1-like"/>
    <property type="match status" value="1"/>
</dbReference>
<dbReference type="PRINTS" id="PR00385">
    <property type="entry name" value="P450"/>
</dbReference>
<dbReference type="PROSITE" id="PS00086">
    <property type="entry name" value="CYTOCHROME_P450"/>
    <property type="match status" value="1"/>
</dbReference>
<evidence type="ECO:0000313" key="10">
    <source>
        <dbReference type="EMBL" id="KDR13690.1"/>
    </source>
</evidence>
<evidence type="ECO:0000256" key="1">
    <source>
        <dbReference type="ARBA" id="ARBA00001971"/>
    </source>
</evidence>
<evidence type="ECO:0000313" key="11">
    <source>
        <dbReference type="Proteomes" id="UP000027135"/>
    </source>
</evidence>